<name>A0A922SNH8_SPOEX</name>
<comment type="caution">
    <text evidence="1">The sequence shown here is derived from an EMBL/GenBank/DDBJ whole genome shotgun (WGS) entry which is preliminary data.</text>
</comment>
<sequence length="79" mass="9043">MKNLENGAVSGSLGILKIEIFCVSMWVFKGMSGYDPSVNYKNINVWWKKVREHFNPVYDEGHVIVNKIIKKNTQVASKI</sequence>
<dbReference type="AlphaFoldDB" id="A0A922SNH8"/>
<proteinExistence type="predicted"/>
<accession>A0A922SNH8</accession>
<reference evidence="1" key="1">
    <citation type="journal article" date="2021" name="G3 (Bethesda)">
        <title>Genome and transcriptome analysis of the beet armyworm Spodoptera exigua reveals targets for pest control. .</title>
        <authorList>
            <person name="Simon S."/>
            <person name="Breeschoten T."/>
            <person name="Jansen H.J."/>
            <person name="Dirks R.P."/>
            <person name="Schranz M.E."/>
            <person name="Ros V.I.D."/>
        </authorList>
    </citation>
    <scope>NUCLEOTIDE SEQUENCE</scope>
    <source>
        <strain evidence="1">TB_SE_WUR_2020</strain>
    </source>
</reference>
<organism evidence="1 2">
    <name type="scientific">Spodoptera exigua</name>
    <name type="common">Beet armyworm</name>
    <name type="synonym">Noctua fulgens</name>
    <dbReference type="NCBI Taxonomy" id="7107"/>
    <lineage>
        <taxon>Eukaryota</taxon>
        <taxon>Metazoa</taxon>
        <taxon>Ecdysozoa</taxon>
        <taxon>Arthropoda</taxon>
        <taxon>Hexapoda</taxon>
        <taxon>Insecta</taxon>
        <taxon>Pterygota</taxon>
        <taxon>Neoptera</taxon>
        <taxon>Endopterygota</taxon>
        <taxon>Lepidoptera</taxon>
        <taxon>Glossata</taxon>
        <taxon>Ditrysia</taxon>
        <taxon>Noctuoidea</taxon>
        <taxon>Noctuidae</taxon>
        <taxon>Amphipyrinae</taxon>
        <taxon>Spodoptera</taxon>
    </lineage>
</organism>
<dbReference type="EMBL" id="JACEFF010000135">
    <property type="protein sequence ID" value="KAH9643458.1"/>
    <property type="molecule type" value="Genomic_DNA"/>
</dbReference>
<evidence type="ECO:0000313" key="1">
    <source>
        <dbReference type="EMBL" id="KAH9643458.1"/>
    </source>
</evidence>
<gene>
    <name evidence="1" type="ORF">HF086_002577</name>
</gene>
<dbReference type="Proteomes" id="UP000814243">
    <property type="component" value="Unassembled WGS sequence"/>
</dbReference>
<protein>
    <submittedName>
        <fullName evidence="1">Uncharacterized protein</fullName>
    </submittedName>
</protein>
<evidence type="ECO:0000313" key="2">
    <source>
        <dbReference type="Proteomes" id="UP000814243"/>
    </source>
</evidence>